<dbReference type="PANTHER" id="PTHR30348">
    <property type="entry name" value="UNCHARACTERIZED PROTEIN YECE"/>
    <property type="match status" value="1"/>
</dbReference>
<dbReference type="Gene3D" id="3.20.20.410">
    <property type="entry name" value="Protein of unknown function UPF0759"/>
    <property type="match status" value="1"/>
</dbReference>
<dbReference type="PANTHER" id="PTHR30348:SF13">
    <property type="entry name" value="UPF0759 PROTEIN YUNF"/>
    <property type="match status" value="1"/>
</dbReference>
<proteinExistence type="predicted"/>
<dbReference type="EMBL" id="VJSY01000101">
    <property type="protein sequence ID" value="MDR8758297.1"/>
    <property type="molecule type" value="Genomic_DNA"/>
</dbReference>
<protein>
    <recommendedName>
        <fullName evidence="3">DUF72 domain-containing protein</fullName>
    </recommendedName>
</protein>
<dbReference type="InterPro" id="IPR002763">
    <property type="entry name" value="DUF72"/>
</dbReference>
<gene>
    <name evidence="1" type="ORF">FEQ00_06760</name>
</gene>
<dbReference type="Pfam" id="PF01904">
    <property type="entry name" value="DUF72"/>
    <property type="match status" value="1"/>
</dbReference>
<dbReference type="Proteomes" id="UP001248067">
    <property type="component" value="Unassembled WGS sequence"/>
</dbReference>
<dbReference type="SUPFAM" id="SSF117396">
    <property type="entry name" value="TM1631-like"/>
    <property type="match status" value="1"/>
</dbReference>
<name>A0ABU2EEH2_9BURK</name>
<organism evidence="1 2">
    <name type="scientific">Burkholderia pseudomultivorans</name>
    <dbReference type="NCBI Taxonomy" id="1207504"/>
    <lineage>
        <taxon>Bacteria</taxon>
        <taxon>Pseudomonadati</taxon>
        <taxon>Pseudomonadota</taxon>
        <taxon>Betaproteobacteria</taxon>
        <taxon>Burkholderiales</taxon>
        <taxon>Burkholderiaceae</taxon>
        <taxon>Burkholderia</taxon>
        <taxon>Burkholderia cepacia complex</taxon>
    </lineage>
</organism>
<accession>A0ABU2EEH2</accession>
<comment type="caution">
    <text evidence="1">The sequence shown here is derived from an EMBL/GenBank/DDBJ whole genome shotgun (WGS) entry which is preliminary data.</text>
</comment>
<dbReference type="InterPro" id="IPR036520">
    <property type="entry name" value="UPF0759_sf"/>
</dbReference>
<evidence type="ECO:0000313" key="1">
    <source>
        <dbReference type="EMBL" id="MDR8758297.1"/>
    </source>
</evidence>
<reference evidence="1 2" key="1">
    <citation type="submission" date="2019-06" db="EMBL/GenBank/DDBJ databases">
        <title>Evolution of Burkholderia multivorans in the lungs of Cystic Fibrosis patients.</title>
        <authorList>
            <person name="Moreira L.M."/>
        </authorList>
    </citation>
    <scope>NUCLEOTIDE SEQUENCE [LARGE SCALE GENOMIC DNA]</scope>
    <source>
        <strain evidence="1 2">VC13239</strain>
    </source>
</reference>
<evidence type="ECO:0008006" key="3">
    <source>
        <dbReference type="Google" id="ProtNLM"/>
    </source>
</evidence>
<sequence>MDILCGTAGWTDKSLIACKRFYPRGSNTAEARLRYYASQFPLVEVDSSFYGMPSASNSQLWSERTPDGFTFNFKAFRLLTGHQTPREALSTDIAAAIPDRGKKNLYYRDVPADVLDELWKRYRDALDPLRKTGRLGVVLFQFAPWLTSAPEGFAHVEECASRMTGYLMAVEFRNSSWLDERHRASTFDMLKTHDLIHVIMDAPSDVKNRAQTVWEVTNPALALVRLHGRNATTWGATGAVSASVRFDYDYGNDELTELAGPIRNIASRVPRTHVIFNNCFEDQGQRNASTLMNLLGNAAVATT</sequence>
<keyword evidence="2" id="KW-1185">Reference proteome</keyword>
<dbReference type="RefSeq" id="WP_034194663.1">
    <property type="nucleotide sequence ID" value="NZ_CADFDQ010000035.1"/>
</dbReference>
<evidence type="ECO:0000313" key="2">
    <source>
        <dbReference type="Proteomes" id="UP001248067"/>
    </source>
</evidence>